<dbReference type="InterPro" id="IPR038726">
    <property type="entry name" value="PDDEXK_AddAB-type"/>
</dbReference>
<evidence type="ECO:0000256" key="9">
    <source>
        <dbReference type="ARBA" id="ARBA00023125"/>
    </source>
</evidence>
<sequence length="1194" mass="124428">MTAPALAATLSAQDIARLLRRDLPTDEQVAVIESPLSPALVVAGAGSGKTETMSARVVWLLANGLVAPEEVLGLTFTRKAAGELAERVRRRLRHLARAAAAEGVHLPGLSVAEDAADGGAALLTVARPTISTYNAYAASLVGDHGLRIGVEPSARLLGEAAQWQLASEVVESWTADLDSSAAVSTVVEAVLTLSGALDEHLIDADEARRRIEGIVEDIEATPPGTPPRQPYAKVRELVGSLRERQRVLDLVAAYRERKRASDALDFGDQVAIAARLARDVPEVGAGERARFRVVLLDEYQDTSYAQLVLLSQLFGGGHPVTAVGDPHQSIYGWRGASAGGLERFPTDFPDVAADGDRQPAAVYALSTSWRNDVAVLDAANHVAAPLRRPEKARVALPTLGARPGAGAGDVIAHLAPTLEEEAQAVAEFVAARWRPEGGPGVDGGAPAPGGARVTAAVLCRKRAQFPVLHRALRAAGLPVEVVGLGGLLATPEVVDVVALLQAAHDPSRGDSLMRLLTGARTMLGAADLHALADWSAHLAQGLDARAAAAVARERAASAAGAGGQAGPVAGAAEPGRGDAAGPGTGAGAGGGPGALAGDGVAIDGAPSTGVPGDGAAEPAPVVADVVDERSIVDAVDSPPPPGWTSPSGRSLTPTGLARVVAVGEVLRAVRQHTYLSLPELVAHAERLWGLDIEVAARAGVAPGRARAHLDAFREVAVRYADATDDPTLGGFLAWLESADAHEHGLDMPVAEPDPDAVQLITVHAAKGLEWDAVAVAGLVDGGLPATRTQGPSGPTDSAWLTGLGELPYPLRGDRHDLPDLAYAGAADPKDLEERRKQFLLDAGDHQVAEERRLAYVAFTRARASLLLTGAWWGDGTRVRPPSLFLTEVVDAGLARVDGWAVQPDDGTENPRTQDVAGAVWPADPFGGEAEGGPVRRAAVEAAAAAVRAARAERAAGGSGPGRRSAWDRTVDLLLAERALESRPRPEVELPAHLSASAVVRLAADRGEFARALRRPVPNRPSPQARRGTQFHAWVEGFFGSPALVDLDDLPGADDDSVPVDADEAALRAAFLATPWAALEPVAVEVDVETTVAGYVLRSRIDAVFRDPDRPERDAVVVVDWKTGAPPTDPAATAVRELQLAVYRLAWSRWTGTPLDRVSAAFCYVGAGRTVRPERLLGADEIERLLLAATEGPPA</sequence>
<dbReference type="InterPro" id="IPR011604">
    <property type="entry name" value="PDDEXK-like_dom_sf"/>
</dbReference>
<feature type="domain" description="UvrD-like helicase C-terminal" evidence="18">
    <location>
        <begin position="373"/>
        <end position="767"/>
    </location>
</feature>
<dbReference type="GO" id="GO:0000725">
    <property type="term" value="P:recombinational repair"/>
    <property type="evidence" value="ECO:0007669"/>
    <property type="project" value="TreeGrafter"/>
</dbReference>
<dbReference type="RefSeq" id="WP_203667294.1">
    <property type="nucleotide sequence ID" value="NZ_BONO01000003.1"/>
</dbReference>
<evidence type="ECO:0000256" key="15">
    <source>
        <dbReference type="PROSITE-ProRule" id="PRU00560"/>
    </source>
</evidence>
<dbReference type="InterPro" id="IPR014017">
    <property type="entry name" value="DNA_helicase_UvrD-like_C"/>
</dbReference>
<evidence type="ECO:0000256" key="14">
    <source>
        <dbReference type="ARBA" id="ARBA00048988"/>
    </source>
</evidence>
<evidence type="ECO:0000256" key="7">
    <source>
        <dbReference type="ARBA" id="ARBA00022839"/>
    </source>
</evidence>
<comment type="catalytic activity">
    <reaction evidence="14">
        <text>ATP + H2O = ADP + phosphate + H(+)</text>
        <dbReference type="Rhea" id="RHEA:13065"/>
        <dbReference type="ChEBI" id="CHEBI:15377"/>
        <dbReference type="ChEBI" id="CHEBI:15378"/>
        <dbReference type="ChEBI" id="CHEBI:30616"/>
        <dbReference type="ChEBI" id="CHEBI:43474"/>
        <dbReference type="ChEBI" id="CHEBI:456216"/>
        <dbReference type="EC" id="5.6.2.4"/>
    </reaction>
</comment>
<comment type="similarity">
    <text evidence="1">Belongs to the helicase family. UvrD subfamily.</text>
</comment>
<keyword evidence="6 15" id="KW-0347">Helicase</keyword>
<evidence type="ECO:0000259" key="18">
    <source>
        <dbReference type="PROSITE" id="PS51217"/>
    </source>
</evidence>
<feature type="domain" description="UvrD-like helicase ATP-binding" evidence="17">
    <location>
        <begin position="22"/>
        <end position="372"/>
    </location>
</feature>
<dbReference type="GO" id="GO:0033202">
    <property type="term" value="C:DNA helicase complex"/>
    <property type="evidence" value="ECO:0007669"/>
    <property type="project" value="TreeGrafter"/>
</dbReference>
<keyword evidence="4" id="KW-0227">DNA damage</keyword>
<dbReference type="Gene3D" id="3.90.320.10">
    <property type="match status" value="1"/>
</dbReference>
<evidence type="ECO:0000256" key="1">
    <source>
        <dbReference type="ARBA" id="ARBA00009922"/>
    </source>
</evidence>
<evidence type="ECO:0000256" key="4">
    <source>
        <dbReference type="ARBA" id="ARBA00022763"/>
    </source>
</evidence>
<dbReference type="InterPro" id="IPR013986">
    <property type="entry name" value="DExx_box_DNA_helicase_dom_sf"/>
</dbReference>
<evidence type="ECO:0000256" key="10">
    <source>
        <dbReference type="ARBA" id="ARBA00023204"/>
    </source>
</evidence>
<evidence type="ECO:0000256" key="8">
    <source>
        <dbReference type="ARBA" id="ARBA00022840"/>
    </source>
</evidence>
<dbReference type="GO" id="GO:0003677">
    <property type="term" value="F:DNA binding"/>
    <property type="evidence" value="ECO:0007669"/>
    <property type="project" value="UniProtKB-KW"/>
</dbReference>
<keyword evidence="8 15" id="KW-0067">ATP-binding</keyword>
<keyword evidence="20" id="KW-1185">Reference proteome</keyword>
<dbReference type="CDD" id="cd17932">
    <property type="entry name" value="DEXQc_UvrD"/>
    <property type="match status" value="1"/>
</dbReference>
<evidence type="ECO:0000256" key="3">
    <source>
        <dbReference type="ARBA" id="ARBA00022741"/>
    </source>
</evidence>
<dbReference type="PROSITE" id="PS51198">
    <property type="entry name" value="UVRD_HELICASE_ATP_BIND"/>
    <property type="match status" value="1"/>
</dbReference>
<dbReference type="AlphaFoldDB" id="A0A919P965"/>
<accession>A0A919P965</accession>
<dbReference type="Gene3D" id="1.10.486.10">
    <property type="entry name" value="PCRA, domain 4"/>
    <property type="match status" value="1"/>
</dbReference>
<comment type="catalytic activity">
    <reaction evidence="12">
        <text>Couples ATP hydrolysis with the unwinding of duplex DNA by translocating in the 3'-5' direction.</text>
        <dbReference type="EC" id="5.6.2.4"/>
    </reaction>
</comment>
<dbReference type="InterPro" id="IPR000212">
    <property type="entry name" value="DNA_helicase_UvrD/REP"/>
</dbReference>
<feature type="compositionally biased region" description="Low complexity" evidence="16">
    <location>
        <begin position="566"/>
        <end position="577"/>
    </location>
</feature>
<dbReference type="GO" id="GO:0004527">
    <property type="term" value="F:exonuclease activity"/>
    <property type="evidence" value="ECO:0007669"/>
    <property type="project" value="UniProtKB-KW"/>
</dbReference>
<comment type="caution">
    <text evidence="19">The sequence shown here is derived from an EMBL/GenBank/DDBJ whole genome shotgun (WGS) entry which is preliminary data.</text>
</comment>
<dbReference type="PROSITE" id="PS51217">
    <property type="entry name" value="UVRD_HELICASE_CTER"/>
    <property type="match status" value="1"/>
</dbReference>
<evidence type="ECO:0000313" key="19">
    <source>
        <dbReference type="EMBL" id="GIG35236.1"/>
    </source>
</evidence>
<gene>
    <name evidence="19" type="ORF">Cpa01nite_06170</name>
</gene>
<dbReference type="Proteomes" id="UP000642125">
    <property type="component" value="Unassembled WGS sequence"/>
</dbReference>
<dbReference type="PANTHER" id="PTHR11070">
    <property type="entry name" value="UVRD / RECB / PCRA DNA HELICASE FAMILY MEMBER"/>
    <property type="match status" value="1"/>
</dbReference>
<evidence type="ECO:0000259" key="17">
    <source>
        <dbReference type="PROSITE" id="PS51198"/>
    </source>
</evidence>
<dbReference type="GO" id="GO:0043138">
    <property type="term" value="F:3'-5' DNA helicase activity"/>
    <property type="evidence" value="ECO:0007669"/>
    <property type="project" value="UniProtKB-EC"/>
</dbReference>
<dbReference type="Gene3D" id="1.10.10.160">
    <property type="match status" value="1"/>
</dbReference>
<keyword evidence="9" id="KW-0238">DNA-binding</keyword>
<dbReference type="Gene3D" id="3.40.50.300">
    <property type="entry name" value="P-loop containing nucleotide triphosphate hydrolases"/>
    <property type="match status" value="3"/>
</dbReference>
<dbReference type="InterPro" id="IPR027417">
    <property type="entry name" value="P-loop_NTPase"/>
</dbReference>
<evidence type="ECO:0000256" key="12">
    <source>
        <dbReference type="ARBA" id="ARBA00034617"/>
    </source>
</evidence>
<evidence type="ECO:0000256" key="13">
    <source>
        <dbReference type="ARBA" id="ARBA00034808"/>
    </source>
</evidence>
<evidence type="ECO:0000256" key="2">
    <source>
        <dbReference type="ARBA" id="ARBA00022722"/>
    </source>
</evidence>
<keyword evidence="10" id="KW-0234">DNA repair</keyword>
<evidence type="ECO:0000313" key="20">
    <source>
        <dbReference type="Proteomes" id="UP000642125"/>
    </source>
</evidence>
<name>A0A919P965_9CELL</name>
<dbReference type="Pfam" id="PF00580">
    <property type="entry name" value="UvrD-helicase"/>
    <property type="match status" value="1"/>
</dbReference>
<evidence type="ECO:0000256" key="5">
    <source>
        <dbReference type="ARBA" id="ARBA00022801"/>
    </source>
</evidence>
<feature type="binding site" evidence="15">
    <location>
        <begin position="43"/>
        <end position="50"/>
    </location>
    <ligand>
        <name>ATP</name>
        <dbReference type="ChEBI" id="CHEBI:30616"/>
    </ligand>
</feature>
<evidence type="ECO:0000256" key="11">
    <source>
        <dbReference type="ARBA" id="ARBA00023235"/>
    </source>
</evidence>
<keyword evidence="11" id="KW-0413">Isomerase</keyword>
<keyword evidence="3 15" id="KW-0547">Nucleotide-binding</keyword>
<keyword evidence="7" id="KW-0269">Exonuclease</keyword>
<dbReference type="GO" id="GO:0005829">
    <property type="term" value="C:cytosol"/>
    <property type="evidence" value="ECO:0007669"/>
    <property type="project" value="TreeGrafter"/>
</dbReference>
<proteinExistence type="inferred from homology"/>
<evidence type="ECO:0000256" key="16">
    <source>
        <dbReference type="SAM" id="MobiDB-lite"/>
    </source>
</evidence>
<dbReference type="GO" id="GO:0005524">
    <property type="term" value="F:ATP binding"/>
    <property type="evidence" value="ECO:0007669"/>
    <property type="project" value="UniProtKB-UniRule"/>
</dbReference>
<dbReference type="InterPro" id="IPR014016">
    <property type="entry name" value="UvrD-like_ATP-bd"/>
</dbReference>
<organism evidence="19 20">
    <name type="scientific">Cellulomonas pakistanensis</name>
    <dbReference type="NCBI Taxonomy" id="992287"/>
    <lineage>
        <taxon>Bacteria</taxon>
        <taxon>Bacillati</taxon>
        <taxon>Actinomycetota</taxon>
        <taxon>Actinomycetes</taxon>
        <taxon>Micrococcales</taxon>
        <taxon>Cellulomonadaceae</taxon>
        <taxon>Cellulomonas</taxon>
    </lineage>
</organism>
<feature type="compositionally biased region" description="Gly residues" evidence="16">
    <location>
        <begin position="578"/>
        <end position="596"/>
    </location>
</feature>
<keyword evidence="2" id="KW-0540">Nuclease</keyword>
<dbReference type="EC" id="5.6.2.4" evidence="13"/>
<dbReference type="Pfam" id="PF12705">
    <property type="entry name" value="PDDEXK_1"/>
    <property type="match status" value="1"/>
</dbReference>
<dbReference type="EMBL" id="BONO01000003">
    <property type="protein sequence ID" value="GIG35236.1"/>
    <property type="molecule type" value="Genomic_DNA"/>
</dbReference>
<evidence type="ECO:0000256" key="6">
    <source>
        <dbReference type="ARBA" id="ARBA00022806"/>
    </source>
</evidence>
<reference evidence="19" key="1">
    <citation type="submission" date="2021-01" db="EMBL/GenBank/DDBJ databases">
        <title>Whole genome shotgun sequence of Cellulomonas pakistanensis NBRC 110800.</title>
        <authorList>
            <person name="Komaki H."/>
            <person name="Tamura T."/>
        </authorList>
    </citation>
    <scope>NUCLEOTIDE SEQUENCE</scope>
    <source>
        <strain evidence="19">NBRC 110800</strain>
    </source>
</reference>
<dbReference type="Pfam" id="PF13361">
    <property type="entry name" value="UvrD_C"/>
    <property type="match status" value="2"/>
</dbReference>
<protein>
    <recommendedName>
        <fullName evidence="13">DNA 3'-5' helicase</fullName>
        <ecNumber evidence="13">5.6.2.4</ecNumber>
    </recommendedName>
</protein>
<keyword evidence="5 15" id="KW-0378">Hydrolase</keyword>
<feature type="region of interest" description="Disordered" evidence="16">
    <location>
        <begin position="558"/>
        <end position="618"/>
    </location>
</feature>
<feature type="compositionally biased region" description="Low complexity" evidence="16">
    <location>
        <begin position="609"/>
        <end position="618"/>
    </location>
</feature>
<dbReference type="PANTHER" id="PTHR11070:SF55">
    <property type="entry name" value="DNA 3'-5' HELICASE"/>
    <property type="match status" value="1"/>
</dbReference>
<dbReference type="SUPFAM" id="SSF52540">
    <property type="entry name" value="P-loop containing nucleoside triphosphate hydrolases"/>
    <property type="match status" value="1"/>
</dbReference>